<keyword evidence="3" id="KW-0159">Chromosome partition</keyword>
<proteinExistence type="predicted"/>
<dbReference type="PANTHER" id="PTHR34298">
    <property type="entry name" value="SEGREGATION AND CONDENSATION PROTEIN B"/>
    <property type="match status" value="1"/>
</dbReference>
<feature type="compositionally biased region" description="Acidic residues" evidence="5">
    <location>
        <begin position="188"/>
        <end position="204"/>
    </location>
</feature>
<dbReference type="InterPro" id="IPR036390">
    <property type="entry name" value="WH_DNA-bd_sf"/>
</dbReference>
<dbReference type="Proteomes" id="UP000034595">
    <property type="component" value="Unassembled WGS sequence"/>
</dbReference>
<dbReference type="Pfam" id="PF04079">
    <property type="entry name" value="SMC_ScpB"/>
    <property type="match status" value="1"/>
</dbReference>
<dbReference type="GO" id="GO:0051301">
    <property type="term" value="P:cell division"/>
    <property type="evidence" value="ECO:0007669"/>
    <property type="project" value="UniProtKB-KW"/>
</dbReference>
<gene>
    <name evidence="6" type="ORF">UW78_C0001G0009</name>
</gene>
<protein>
    <submittedName>
        <fullName evidence="6">Segregation and condensation protein B</fullName>
    </submittedName>
</protein>
<dbReference type="InterPro" id="IPR005234">
    <property type="entry name" value="ScpB_csome_segregation"/>
</dbReference>
<keyword evidence="2" id="KW-0132">Cell division</keyword>
<feature type="compositionally biased region" description="Basic and acidic residues" evidence="5">
    <location>
        <begin position="176"/>
        <end position="187"/>
    </location>
</feature>
<evidence type="ECO:0000256" key="3">
    <source>
        <dbReference type="ARBA" id="ARBA00022829"/>
    </source>
</evidence>
<keyword evidence="4" id="KW-0131">Cell cycle</keyword>
<evidence type="ECO:0000313" key="7">
    <source>
        <dbReference type="Proteomes" id="UP000034595"/>
    </source>
</evidence>
<dbReference type="AlphaFoldDB" id="A0A0G1KET6"/>
<comment type="caution">
    <text evidence="6">The sequence shown here is derived from an EMBL/GenBank/DDBJ whole genome shotgun (WGS) entry which is preliminary data.</text>
</comment>
<feature type="region of interest" description="Disordered" evidence="5">
    <location>
        <begin position="176"/>
        <end position="204"/>
    </location>
</feature>
<keyword evidence="1" id="KW-0963">Cytoplasm</keyword>
<organism evidence="6 7">
    <name type="scientific">Candidatus Azambacteria bacterium GW2011_GWA1_44_9</name>
    <dbReference type="NCBI Taxonomy" id="1618610"/>
    <lineage>
        <taxon>Bacteria</taxon>
        <taxon>Candidatus Azamiibacteriota</taxon>
    </lineage>
</organism>
<dbReference type="SUPFAM" id="SSF46785">
    <property type="entry name" value="Winged helix' DNA-binding domain"/>
    <property type="match status" value="2"/>
</dbReference>
<evidence type="ECO:0000313" key="6">
    <source>
        <dbReference type="EMBL" id="KKT82226.1"/>
    </source>
</evidence>
<sequence length="204" mass="22795">MDDTSDISSRIEALLFYKGEPVSVRFLAETLKVSEEAAREALTSLERTLQGRGIVLVQIEDEVTLGTAPEMGQMIEALVKDELNKDLGRAGLETLSIVLYRGPIARSEINYIRGVNSNHILRALLVRGLIEKVEEAGKEGGSRSTVYRPTFELLSYMGVRNVKELPGYEDVHTTIDAFKEEDKKQTETYEEEPDQIDDADSEAQ</sequence>
<dbReference type="GO" id="GO:0051304">
    <property type="term" value="P:chromosome separation"/>
    <property type="evidence" value="ECO:0007669"/>
    <property type="project" value="InterPro"/>
</dbReference>
<dbReference type="EMBL" id="LCJQ01000001">
    <property type="protein sequence ID" value="KKT82226.1"/>
    <property type="molecule type" value="Genomic_DNA"/>
</dbReference>
<evidence type="ECO:0000256" key="5">
    <source>
        <dbReference type="SAM" id="MobiDB-lite"/>
    </source>
</evidence>
<dbReference type="Gene3D" id="1.10.10.10">
    <property type="entry name" value="Winged helix-like DNA-binding domain superfamily/Winged helix DNA-binding domain"/>
    <property type="match status" value="2"/>
</dbReference>
<name>A0A0G1KET6_9BACT</name>
<evidence type="ECO:0000256" key="2">
    <source>
        <dbReference type="ARBA" id="ARBA00022618"/>
    </source>
</evidence>
<dbReference type="InterPro" id="IPR036388">
    <property type="entry name" value="WH-like_DNA-bd_sf"/>
</dbReference>
<reference evidence="6 7" key="1">
    <citation type="journal article" date="2015" name="Nature">
        <title>rRNA introns, odd ribosomes, and small enigmatic genomes across a large radiation of phyla.</title>
        <authorList>
            <person name="Brown C.T."/>
            <person name="Hug L.A."/>
            <person name="Thomas B.C."/>
            <person name="Sharon I."/>
            <person name="Castelle C.J."/>
            <person name="Singh A."/>
            <person name="Wilkins M.J."/>
            <person name="Williams K.H."/>
            <person name="Banfield J.F."/>
        </authorList>
    </citation>
    <scope>NUCLEOTIDE SEQUENCE [LARGE SCALE GENOMIC DNA]</scope>
</reference>
<dbReference type="PANTHER" id="PTHR34298:SF2">
    <property type="entry name" value="SEGREGATION AND CONDENSATION PROTEIN B"/>
    <property type="match status" value="1"/>
</dbReference>
<evidence type="ECO:0000256" key="4">
    <source>
        <dbReference type="ARBA" id="ARBA00023306"/>
    </source>
</evidence>
<accession>A0A0G1KET6</accession>
<evidence type="ECO:0000256" key="1">
    <source>
        <dbReference type="ARBA" id="ARBA00022490"/>
    </source>
</evidence>